<dbReference type="PANTHER" id="PTHR13466">
    <property type="entry name" value="TEX2 PROTEIN-RELATED"/>
    <property type="match status" value="1"/>
</dbReference>
<keyword evidence="6" id="KW-0446">Lipid-binding</keyword>
<name>A0ABR2VLD7_9FUNG</name>
<evidence type="ECO:0000256" key="2">
    <source>
        <dbReference type="ARBA" id="ARBA00022692"/>
    </source>
</evidence>
<dbReference type="PANTHER" id="PTHR13466:SF0">
    <property type="entry name" value="SMP-LTD DOMAIN-CONTAINING PROTEIN"/>
    <property type="match status" value="1"/>
</dbReference>
<evidence type="ECO:0000256" key="9">
    <source>
        <dbReference type="SAM" id="MobiDB-lite"/>
    </source>
</evidence>
<feature type="region of interest" description="Disordered" evidence="9">
    <location>
        <begin position="301"/>
        <end position="333"/>
    </location>
</feature>
<keyword evidence="7 8" id="KW-0472">Membrane</keyword>
<dbReference type="Proteomes" id="UP001479436">
    <property type="component" value="Unassembled WGS sequence"/>
</dbReference>
<keyword evidence="3 8" id="KW-0256">Endoplasmic reticulum</keyword>
<keyword evidence="4 8" id="KW-1133">Transmembrane helix</keyword>
<feature type="topological domain" description="Cytoplasmic" evidence="8">
    <location>
        <begin position="45"/>
        <end position="361"/>
    </location>
</feature>
<comment type="subunit">
    <text evidence="8">Homodimer. Component of the ER-mitochondria encounter structure (ERMES) or MDM complex, composed of MMM1, MDM10, MDM12 and MDM34. A MMM1 homodimer associates with one molecule of MDM12 on each side in a pairwise head-to-tail manner, and the SMP-LTD domains of MMM1 and MDM12 generate a continuous hydrophobic tunnel for phospholipid trafficking.</text>
</comment>
<dbReference type="PROSITE" id="PS51847">
    <property type="entry name" value="SMP"/>
    <property type="match status" value="1"/>
</dbReference>
<evidence type="ECO:0000256" key="6">
    <source>
        <dbReference type="ARBA" id="ARBA00023121"/>
    </source>
</evidence>
<evidence type="ECO:0000313" key="11">
    <source>
        <dbReference type="EMBL" id="KAK9674873.1"/>
    </source>
</evidence>
<evidence type="ECO:0000256" key="8">
    <source>
        <dbReference type="HAMAP-Rule" id="MF_03103"/>
    </source>
</evidence>
<evidence type="ECO:0000256" key="1">
    <source>
        <dbReference type="ARBA" id="ARBA00022448"/>
    </source>
</evidence>
<comment type="function">
    <text evidence="8">Component of the ERMES/MDM complex, which serves as a molecular tether to connect the endoplasmic reticulum (ER) and mitochondria. Components of this complex are involved in the control of mitochondrial shape and protein biogenesis, and function in nonvesicular lipid trafficking between the ER and mitochondria. The MDM12-MMM1 subcomplex functions in the major beta-barrel assembly pathway that is responsible for biogenesis of all outer membrane beta-barrel proteins, and acts in a late step after the SAM complex. The MDM10-MDM12-MMM1 subcomplex further acts in the TOM40-specific pathway after the action of the MDM12-MMM1 complex. Essential for establishing and maintaining the structure of mitochondria and maintenance of mtDNA nucleoids.</text>
</comment>
<evidence type="ECO:0000313" key="12">
    <source>
        <dbReference type="Proteomes" id="UP001479436"/>
    </source>
</evidence>
<dbReference type="InterPro" id="IPR027537">
    <property type="entry name" value="Mmm1"/>
</dbReference>
<feature type="compositionally biased region" description="Basic and acidic residues" evidence="9">
    <location>
        <begin position="301"/>
        <end position="316"/>
    </location>
</feature>
<evidence type="ECO:0000259" key="10">
    <source>
        <dbReference type="PROSITE" id="PS51847"/>
    </source>
</evidence>
<protein>
    <recommendedName>
        <fullName evidence="8">Maintenance of mitochondrial morphology protein 1</fullName>
    </recommendedName>
</protein>
<dbReference type="Pfam" id="PF10296">
    <property type="entry name" value="MMM1"/>
    <property type="match status" value="1"/>
</dbReference>
<evidence type="ECO:0000256" key="7">
    <source>
        <dbReference type="ARBA" id="ARBA00023136"/>
    </source>
</evidence>
<organism evidence="11 12">
    <name type="scientific">Basidiobolus ranarum</name>
    <dbReference type="NCBI Taxonomy" id="34480"/>
    <lineage>
        <taxon>Eukaryota</taxon>
        <taxon>Fungi</taxon>
        <taxon>Fungi incertae sedis</taxon>
        <taxon>Zoopagomycota</taxon>
        <taxon>Entomophthoromycotina</taxon>
        <taxon>Basidiobolomycetes</taxon>
        <taxon>Basidiobolales</taxon>
        <taxon>Basidiobolaceae</taxon>
        <taxon>Basidiobolus</taxon>
    </lineage>
</organism>
<evidence type="ECO:0000256" key="5">
    <source>
        <dbReference type="ARBA" id="ARBA00023055"/>
    </source>
</evidence>
<feature type="domain" description="SMP-LTD" evidence="10">
    <location>
        <begin position="97"/>
        <end position="291"/>
    </location>
</feature>
<dbReference type="CDD" id="cd21671">
    <property type="entry name" value="SMP_Mmm1"/>
    <property type="match status" value="1"/>
</dbReference>
<accession>A0ABR2VLD7</accession>
<comment type="caution">
    <text evidence="11">The sequence shown here is derived from an EMBL/GenBank/DDBJ whole genome shotgun (WGS) entry which is preliminary data.</text>
</comment>
<reference evidence="11 12" key="1">
    <citation type="submission" date="2023-04" db="EMBL/GenBank/DDBJ databases">
        <title>Genome of Basidiobolus ranarum AG-B5.</title>
        <authorList>
            <person name="Stajich J.E."/>
            <person name="Carter-House D."/>
            <person name="Gryganskyi A."/>
        </authorList>
    </citation>
    <scope>NUCLEOTIDE SEQUENCE [LARGE SCALE GENOMIC DNA]</scope>
    <source>
        <strain evidence="11 12">AG-B5</strain>
    </source>
</reference>
<evidence type="ECO:0000256" key="3">
    <source>
        <dbReference type="ARBA" id="ARBA00022824"/>
    </source>
</evidence>
<dbReference type="EMBL" id="JASJQH010009929">
    <property type="protein sequence ID" value="KAK9674873.1"/>
    <property type="molecule type" value="Genomic_DNA"/>
</dbReference>
<gene>
    <name evidence="8 11" type="primary">MMM1</name>
    <name evidence="11" type="ORF">K7432_016823</name>
</gene>
<dbReference type="HAMAP" id="MF_03103">
    <property type="entry name" value="Mmm1"/>
    <property type="match status" value="1"/>
</dbReference>
<comment type="similarity">
    <text evidence="8">Belongs to the MMM1 family.</text>
</comment>
<keyword evidence="1" id="KW-0813">Transport</keyword>
<dbReference type="InterPro" id="IPR019411">
    <property type="entry name" value="MMM1_dom"/>
</dbReference>
<comment type="subcellular location">
    <subcellularLocation>
        <location evidence="8">Endoplasmic reticulum membrane</location>
        <topology evidence="8">Single-pass type I membrane protein</topology>
    </subcellularLocation>
    <text evidence="8">The ERMES/MDM complex localizes to a few discrete foci (around 10 per single cell), that represent mitochondria-endoplasmic reticulum junctions. These foci are often found next to mtDNA nucleoids.</text>
</comment>
<keyword evidence="2 8" id="KW-0812">Transmembrane</keyword>
<dbReference type="InterPro" id="IPR031468">
    <property type="entry name" value="SMP_LBD"/>
</dbReference>
<keyword evidence="5" id="KW-0445">Lipid transport</keyword>
<keyword evidence="12" id="KW-1185">Reference proteome</keyword>
<feature type="topological domain" description="Lumenal" evidence="8">
    <location>
        <begin position="1"/>
        <end position="23"/>
    </location>
</feature>
<evidence type="ECO:0000256" key="4">
    <source>
        <dbReference type="ARBA" id="ARBA00022989"/>
    </source>
</evidence>
<proteinExistence type="inferred from homology"/>
<sequence length="361" mass="40717">MSSEWGDYLSQAVSQATWSFTKGLLLGQLSILVLVVVCVKYLLLEDPVRGERTSRKSELLQRNKEAREKEKRLHRDSRTFLDAEILAKTAYNAFEHPAESCDWLNVLLAQTISKIRRDAQANSRLIRVFDEILNSGVKPNFMGDITLTELSLGTEYPIFKDARIRPSEDGSKMRAELSFEFDDQISLGIDTQILVNWPKAYLAALPVSLVASVVKFNGTVYIEFTENSDKSTYLFVSIQPDFDLQINIKSLLGHHTKVKDLPKLSSLIIGKLRNVFTQELVYPNGKKVNLPTFLKAMDTKTNNEADSDKESLRNPDLDGVMTPRKVDSSEEEELVKDGKKVDVSESVKEKLARVVEEVKAA</sequence>